<gene>
    <name evidence="1" type="ORF">S12H4_06940</name>
</gene>
<evidence type="ECO:0008006" key="2">
    <source>
        <dbReference type="Google" id="ProtNLM"/>
    </source>
</evidence>
<feature type="non-terminal residue" evidence="1">
    <location>
        <position position="1"/>
    </location>
</feature>
<dbReference type="EMBL" id="BARW01002506">
    <property type="protein sequence ID" value="GAI71724.1"/>
    <property type="molecule type" value="Genomic_DNA"/>
</dbReference>
<accession>X1SV76</accession>
<reference evidence="1" key="1">
    <citation type="journal article" date="2014" name="Front. Microbiol.">
        <title>High frequency of phylogenetically diverse reductive dehalogenase-homologous genes in deep subseafloor sedimentary metagenomes.</title>
        <authorList>
            <person name="Kawai M."/>
            <person name="Futagami T."/>
            <person name="Toyoda A."/>
            <person name="Takaki Y."/>
            <person name="Nishi S."/>
            <person name="Hori S."/>
            <person name="Arai W."/>
            <person name="Tsubouchi T."/>
            <person name="Morono Y."/>
            <person name="Uchiyama I."/>
            <person name="Ito T."/>
            <person name="Fujiyama A."/>
            <person name="Inagaki F."/>
            <person name="Takami H."/>
        </authorList>
    </citation>
    <scope>NUCLEOTIDE SEQUENCE</scope>
    <source>
        <strain evidence="1">Expedition CK06-06</strain>
    </source>
</reference>
<organism evidence="1">
    <name type="scientific">marine sediment metagenome</name>
    <dbReference type="NCBI Taxonomy" id="412755"/>
    <lineage>
        <taxon>unclassified sequences</taxon>
        <taxon>metagenomes</taxon>
        <taxon>ecological metagenomes</taxon>
    </lineage>
</organism>
<protein>
    <recommendedName>
        <fullName evidence="2">ASPIC/UnbV domain-containing protein</fullName>
    </recommendedName>
</protein>
<sequence length="83" mass="9290">AGKIKQVSISWPDGCDFIVLVAFGHSDQWVIPGFTDHYERNNDTTVTYPLNEPVHEGEELWLRIGNGDDTNPHQISATVVIVE</sequence>
<dbReference type="AlphaFoldDB" id="X1SV76"/>
<proteinExistence type="predicted"/>
<evidence type="ECO:0000313" key="1">
    <source>
        <dbReference type="EMBL" id="GAI71724.1"/>
    </source>
</evidence>
<comment type="caution">
    <text evidence="1">The sequence shown here is derived from an EMBL/GenBank/DDBJ whole genome shotgun (WGS) entry which is preliminary data.</text>
</comment>
<name>X1SV76_9ZZZZ</name>